<protein>
    <submittedName>
        <fullName evidence="5">Glycosyltransferase involved in cell wall biosynthesis</fullName>
    </submittedName>
</protein>
<dbReference type="SUPFAM" id="SSF53756">
    <property type="entry name" value="UDP-Glycosyltransferase/glycogen phosphorylase"/>
    <property type="match status" value="1"/>
</dbReference>
<evidence type="ECO:0000313" key="5">
    <source>
        <dbReference type="EMBL" id="MBB5112907.1"/>
    </source>
</evidence>
<dbReference type="Pfam" id="PF13579">
    <property type="entry name" value="Glyco_trans_4_4"/>
    <property type="match status" value="1"/>
</dbReference>
<keyword evidence="2" id="KW-0808">Transferase</keyword>
<evidence type="ECO:0000256" key="1">
    <source>
        <dbReference type="ARBA" id="ARBA00022676"/>
    </source>
</evidence>
<dbReference type="RefSeq" id="WP_260412954.1">
    <property type="nucleotide sequence ID" value="NZ_JACHJC010000001.1"/>
</dbReference>
<dbReference type="Gene3D" id="3.40.50.2000">
    <property type="entry name" value="Glycogen Phosphorylase B"/>
    <property type="match status" value="2"/>
</dbReference>
<organism evidence="5 6">
    <name type="scientific">Micromonospora echinospora</name>
    <name type="common">Micromonospora purpurea</name>
    <dbReference type="NCBI Taxonomy" id="1877"/>
    <lineage>
        <taxon>Bacteria</taxon>
        <taxon>Bacillati</taxon>
        <taxon>Actinomycetota</taxon>
        <taxon>Actinomycetes</taxon>
        <taxon>Micromonosporales</taxon>
        <taxon>Micromonosporaceae</taxon>
        <taxon>Micromonospora</taxon>
    </lineage>
</organism>
<dbReference type="CDD" id="cd03794">
    <property type="entry name" value="GT4_WbuB-like"/>
    <property type="match status" value="1"/>
</dbReference>
<evidence type="ECO:0000313" key="6">
    <source>
        <dbReference type="Proteomes" id="UP000618986"/>
    </source>
</evidence>
<gene>
    <name evidence="5" type="ORF">FHU28_002746</name>
</gene>
<keyword evidence="1" id="KW-0328">Glycosyltransferase</keyword>
<evidence type="ECO:0000256" key="2">
    <source>
        <dbReference type="ARBA" id="ARBA00022679"/>
    </source>
</evidence>
<comment type="caution">
    <text evidence="5">The sequence shown here is derived from an EMBL/GenBank/DDBJ whole genome shotgun (WGS) entry which is preliminary data.</text>
</comment>
<dbReference type="InterPro" id="IPR028098">
    <property type="entry name" value="Glyco_trans_4-like_N"/>
</dbReference>
<keyword evidence="6" id="KW-1185">Reference proteome</keyword>
<evidence type="ECO:0000259" key="4">
    <source>
        <dbReference type="Pfam" id="PF13579"/>
    </source>
</evidence>
<dbReference type="GeneID" id="300293321"/>
<accession>A0ABR6MC01</accession>
<evidence type="ECO:0000256" key="3">
    <source>
        <dbReference type="SAM" id="MobiDB-lite"/>
    </source>
</evidence>
<dbReference type="PANTHER" id="PTHR45947:SF3">
    <property type="entry name" value="SULFOQUINOVOSYL TRANSFERASE SQD2"/>
    <property type="match status" value="1"/>
</dbReference>
<reference evidence="5 6" key="1">
    <citation type="submission" date="2020-08" db="EMBL/GenBank/DDBJ databases">
        <title>Sequencing the genomes of 1000 actinobacteria strains.</title>
        <authorList>
            <person name="Klenk H.-P."/>
        </authorList>
    </citation>
    <scope>NUCLEOTIDE SEQUENCE [LARGE SCALE GENOMIC DNA]</scope>
    <source>
        <strain evidence="5 6">DSM 43036</strain>
    </source>
</reference>
<dbReference type="EMBL" id="JACHJC010000001">
    <property type="protein sequence ID" value="MBB5112907.1"/>
    <property type="molecule type" value="Genomic_DNA"/>
</dbReference>
<dbReference type="PANTHER" id="PTHR45947">
    <property type="entry name" value="SULFOQUINOVOSYL TRANSFERASE SQD2"/>
    <property type="match status" value="1"/>
</dbReference>
<proteinExistence type="predicted"/>
<name>A0ABR6MC01_MICEC</name>
<dbReference type="Pfam" id="PF13692">
    <property type="entry name" value="Glyco_trans_1_4"/>
    <property type="match status" value="1"/>
</dbReference>
<feature type="domain" description="Glycosyltransferase subfamily 4-like N-terminal" evidence="4">
    <location>
        <begin position="40"/>
        <end position="158"/>
    </location>
</feature>
<feature type="region of interest" description="Disordered" evidence="3">
    <location>
        <begin position="359"/>
        <end position="388"/>
    </location>
</feature>
<dbReference type="Proteomes" id="UP000618986">
    <property type="component" value="Unassembled WGS sequence"/>
</dbReference>
<sequence length="388" mass="42716">MRDWNWFIITADLDHVSKKRLAVSDPHFQSVAVTSYTRNDHRRVLSWISYARSAFVAAMQQPRPDVVFASSPHILAPVAGWAVARLRRARFVLEIRDLWPESMVSTGHVRAGSPTHRALRGLERWLYRRADRIVIVAHGWHSYFASLGLDDKLEWVSNSAEPADFVPRPDLHRPLRDRIPVTGRLIVYAGAHGPANGLDELLDAAATLPEHTFALIGDGIEKERLLDRVRTEGLRNVHFLNPIPKSELAAILGGADIGVHILADVPVFRLGASPNKVYDYLAAGLAVVTNCPDEPQEIVRGCDAGAAVEPGELSAGLSKIVGLDDSALIAMGDRGRRYIEKNRSRTVMAARLQRMLDDLSADGPPRGWHRPADESGSPPGDIPGGDRL</sequence>
<dbReference type="InterPro" id="IPR050194">
    <property type="entry name" value="Glycosyltransferase_grp1"/>
</dbReference>